<evidence type="ECO:0000313" key="2">
    <source>
        <dbReference type="Proteomes" id="UP001055072"/>
    </source>
</evidence>
<reference evidence="1" key="1">
    <citation type="journal article" date="2021" name="Environ. Microbiol.">
        <title>Gene family expansions and transcriptome signatures uncover fungal adaptations to wood decay.</title>
        <authorList>
            <person name="Hage H."/>
            <person name="Miyauchi S."/>
            <person name="Viragh M."/>
            <person name="Drula E."/>
            <person name="Min B."/>
            <person name="Chaduli D."/>
            <person name="Navarro D."/>
            <person name="Favel A."/>
            <person name="Norest M."/>
            <person name="Lesage-Meessen L."/>
            <person name="Balint B."/>
            <person name="Merenyi Z."/>
            <person name="de Eugenio L."/>
            <person name="Morin E."/>
            <person name="Martinez A.T."/>
            <person name="Baldrian P."/>
            <person name="Stursova M."/>
            <person name="Martinez M.J."/>
            <person name="Novotny C."/>
            <person name="Magnuson J.K."/>
            <person name="Spatafora J.W."/>
            <person name="Maurice S."/>
            <person name="Pangilinan J."/>
            <person name="Andreopoulos W."/>
            <person name="LaButti K."/>
            <person name="Hundley H."/>
            <person name="Na H."/>
            <person name="Kuo A."/>
            <person name="Barry K."/>
            <person name="Lipzen A."/>
            <person name="Henrissat B."/>
            <person name="Riley R."/>
            <person name="Ahrendt S."/>
            <person name="Nagy L.G."/>
            <person name="Grigoriev I.V."/>
            <person name="Martin F."/>
            <person name="Rosso M.N."/>
        </authorList>
    </citation>
    <scope>NUCLEOTIDE SEQUENCE</scope>
    <source>
        <strain evidence="1">CBS 384.51</strain>
    </source>
</reference>
<comment type="caution">
    <text evidence="1">The sequence shown here is derived from an EMBL/GenBank/DDBJ whole genome shotgun (WGS) entry which is preliminary data.</text>
</comment>
<evidence type="ECO:0000313" key="1">
    <source>
        <dbReference type="EMBL" id="KAI0089484.1"/>
    </source>
</evidence>
<sequence length="279" mass="30902">MLSQQWHIYPPPLTTSPSFTIPHSVQVTNPPNHSYLNTSPATSHDMSKRVHFAPEPARTPSPSFSTSSFDSPGPRTPPSLPPQQLPPQSPYGYSKPLPPSPAGLQVNPLIATGSHAGASQRPFVWDLRDRPSDIAPQSSSYDSAYPIPASSLALAATTPPAYRLEIRCTQLPWKFTVTPSQRFKNVCVTVGDVMSELYNALRLQISQEEYHMACGRNPQYRQQVEASYERRVARSKSPREERAKGIRRIDLLGDYTLFAGFEGVVGDTTSLMLVVHPRH</sequence>
<gene>
    <name evidence="1" type="ORF">BDY19DRAFT_942509</name>
</gene>
<organism evidence="1 2">
    <name type="scientific">Irpex rosettiformis</name>
    <dbReference type="NCBI Taxonomy" id="378272"/>
    <lineage>
        <taxon>Eukaryota</taxon>
        <taxon>Fungi</taxon>
        <taxon>Dikarya</taxon>
        <taxon>Basidiomycota</taxon>
        <taxon>Agaricomycotina</taxon>
        <taxon>Agaricomycetes</taxon>
        <taxon>Polyporales</taxon>
        <taxon>Irpicaceae</taxon>
        <taxon>Irpex</taxon>
    </lineage>
</organism>
<protein>
    <submittedName>
        <fullName evidence="1">Uncharacterized protein</fullName>
    </submittedName>
</protein>
<dbReference type="Proteomes" id="UP001055072">
    <property type="component" value="Unassembled WGS sequence"/>
</dbReference>
<name>A0ACB8U5U2_9APHY</name>
<dbReference type="EMBL" id="MU274910">
    <property type="protein sequence ID" value="KAI0089484.1"/>
    <property type="molecule type" value="Genomic_DNA"/>
</dbReference>
<accession>A0ACB8U5U2</accession>
<keyword evidence="2" id="KW-1185">Reference proteome</keyword>
<proteinExistence type="predicted"/>